<dbReference type="AlphaFoldDB" id="A0A917CTC8"/>
<gene>
    <name evidence="1" type="ORF">GCM10010960_18520</name>
</gene>
<reference evidence="1" key="1">
    <citation type="journal article" date="2014" name="Int. J. Syst. Evol. Microbiol.">
        <title>Complete genome sequence of Corynebacterium casei LMG S-19264T (=DSM 44701T), isolated from a smear-ripened cheese.</title>
        <authorList>
            <consortium name="US DOE Joint Genome Institute (JGI-PGF)"/>
            <person name="Walter F."/>
            <person name="Albersmeier A."/>
            <person name="Kalinowski J."/>
            <person name="Ruckert C."/>
        </authorList>
    </citation>
    <scope>NUCLEOTIDE SEQUENCE</scope>
    <source>
        <strain evidence="1">CGMCC 1.12726</strain>
    </source>
</reference>
<keyword evidence="2" id="KW-1185">Reference proteome</keyword>
<accession>A0A917CTC8</accession>
<sequence>MATGAGIRQGLAFPRIAFGQGVTGGKRQHEAEKKGCFAHIGAGKWFEWGNYTQNSPVSGKYP</sequence>
<name>A0A917CTC8_9GAMM</name>
<comment type="caution">
    <text evidence="1">The sequence shown here is derived from an EMBL/GenBank/DDBJ whole genome shotgun (WGS) entry which is preliminary data.</text>
</comment>
<reference evidence="1" key="2">
    <citation type="submission" date="2020-09" db="EMBL/GenBank/DDBJ databases">
        <authorList>
            <person name="Sun Q."/>
            <person name="Zhou Y."/>
        </authorList>
    </citation>
    <scope>NUCLEOTIDE SEQUENCE</scope>
    <source>
        <strain evidence="1">CGMCC 1.12726</strain>
    </source>
</reference>
<organism evidence="1 2">
    <name type="scientific">Arenimonas maotaiensis</name>
    <dbReference type="NCBI Taxonomy" id="1446479"/>
    <lineage>
        <taxon>Bacteria</taxon>
        <taxon>Pseudomonadati</taxon>
        <taxon>Pseudomonadota</taxon>
        <taxon>Gammaproteobacteria</taxon>
        <taxon>Lysobacterales</taxon>
        <taxon>Lysobacteraceae</taxon>
        <taxon>Arenimonas</taxon>
    </lineage>
</organism>
<evidence type="ECO:0000313" key="2">
    <source>
        <dbReference type="Proteomes" id="UP000632858"/>
    </source>
</evidence>
<evidence type="ECO:0000313" key="1">
    <source>
        <dbReference type="EMBL" id="GGF97116.1"/>
    </source>
</evidence>
<dbReference type="Proteomes" id="UP000632858">
    <property type="component" value="Unassembled WGS sequence"/>
</dbReference>
<protein>
    <submittedName>
        <fullName evidence="1">Uncharacterized protein</fullName>
    </submittedName>
</protein>
<proteinExistence type="predicted"/>
<dbReference type="EMBL" id="BMFO01000004">
    <property type="protein sequence ID" value="GGF97116.1"/>
    <property type="molecule type" value="Genomic_DNA"/>
</dbReference>